<dbReference type="SUPFAM" id="SSF53335">
    <property type="entry name" value="S-adenosyl-L-methionine-dependent methyltransferases"/>
    <property type="match status" value="1"/>
</dbReference>
<keyword evidence="2" id="KW-0808">Transferase</keyword>
<dbReference type="InterPro" id="IPR050508">
    <property type="entry name" value="Methyltransf_Superfamily"/>
</dbReference>
<dbReference type="EMBL" id="JACHDO010000001">
    <property type="protein sequence ID" value="MBB5490734.1"/>
    <property type="molecule type" value="Genomic_DNA"/>
</dbReference>
<reference evidence="2 3" key="1">
    <citation type="submission" date="2020-08" db="EMBL/GenBank/DDBJ databases">
        <title>Sequencing the genomes of 1000 actinobacteria strains.</title>
        <authorList>
            <person name="Klenk H.-P."/>
        </authorList>
    </citation>
    <scope>NUCLEOTIDE SEQUENCE [LARGE SCALE GENOMIC DNA]</scope>
    <source>
        <strain evidence="2 3">DSM 44598</strain>
    </source>
</reference>
<accession>A0A840W426</accession>
<dbReference type="Proteomes" id="UP000579647">
    <property type="component" value="Unassembled WGS sequence"/>
</dbReference>
<dbReference type="GO" id="GO:0032259">
    <property type="term" value="P:methylation"/>
    <property type="evidence" value="ECO:0007669"/>
    <property type="project" value="UniProtKB-KW"/>
</dbReference>
<comment type="caution">
    <text evidence="2">The sequence shown here is derived from an EMBL/GenBank/DDBJ whole genome shotgun (WGS) entry which is preliminary data.</text>
</comment>
<name>A0A840W426_9ACTN</name>
<dbReference type="RefSeq" id="WP_184364336.1">
    <property type="nucleotide sequence ID" value="NZ_BAAAKM010000086.1"/>
</dbReference>
<feature type="domain" description="Methyltransferase" evidence="1">
    <location>
        <begin position="37"/>
        <end position="130"/>
    </location>
</feature>
<keyword evidence="3" id="KW-1185">Reference proteome</keyword>
<dbReference type="Pfam" id="PF13649">
    <property type="entry name" value="Methyltransf_25"/>
    <property type="match status" value="1"/>
</dbReference>
<evidence type="ECO:0000259" key="1">
    <source>
        <dbReference type="Pfam" id="PF13649"/>
    </source>
</evidence>
<dbReference type="PANTHER" id="PTHR42912:SF93">
    <property type="entry name" value="N6-ADENOSINE-METHYLTRANSFERASE TMT1A"/>
    <property type="match status" value="1"/>
</dbReference>
<evidence type="ECO:0000313" key="3">
    <source>
        <dbReference type="Proteomes" id="UP000579647"/>
    </source>
</evidence>
<dbReference type="AlphaFoldDB" id="A0A840W426"/>
<keyword evidence="2" id="KW-0489">Methyltransferase</keyword>
<dbReference type="Gene3D" id="3.40.50.150">
    <property type="entry name" value="Vaccinia Virus protein VP39"/>
    <property type="match status" value="1"/>
</dbReference>
<organism evidence="2 3">
    <name type="scientific">Nocardiopsis metallicus</name>
    <dbReference type="NCBI Taxonomy" id="179819"/>
    <lineage>
        <taxon>Bacteria</taxon>
        <taxon>Bacillati</taxon>
        <taxon>Actinomycetota</taxon>
        <taxon>Actinomycetes</taxon>
        <taxon>Streptosporangiales</taxon>
        <taxon>Nocardiopsidaceae</taxon>
        <taxon>Nocardiopsis</taxon>
    </lineage>
</organism>
<dbReference type="GO" id="GO:0008757">
    <property type="term" value="F:S-adenosylmethionine-dependent methyltransferase activity"/>
    <property type="evidence" value="ECO:0007669"/>
    <property type="project" value="InterPro"/>
</dbReference>
<protein>
    <submittedName>
        <fullName evidence="2">SAM-dependent methyltransferase</fullName>
    </submittedName>
</protein>
<dbReference type="CDD" id="cd02440">
    <property type="entry name" value="AdoMet_MTases"/>
    <property type="match status" value="1"/>
</dbReference>
<evidence type="ECO:0000313" key="2">
    <source>
        <dbReference type="EMBL" id="MBB5490734.1"/>
    </source>
</evidence>
<dbReference type="InterPro" id="IPR041698">
    <property type="entry name" value="Methyltransf_25"/>
</dbReference>
<dbReference type="PANTHER" id="PTHR42912">
    <property type="entry name" value="METHYLTRANSFERASE"/>
    <property type="match status" value="1"/>
</dbReference>
<proteinExistence type="predicted"/>
<sequence>MDPAQFWSTGDYAVVGDLWSAPGRELAAALPARGHDVIDLATGTGATAIAAARHQARSVVGVDVARPLLEVARHRARTAGVDVTWLEADMASVPWPSGSADLVTSTFGLIFAAEPQVALTEARRLTRPGGRIVFTSWSGTGLFGRIRQTLAPYFPDAPEPWHETREDIVSVTGPDTKVTEQVFTMTVASPERFVDLMHRHSAPIIRGAHAMGDRWPRARAQLVDLVRAAGQENGSEFRIPVGYLVTTLEV</sequence>
<gene>
    <name evidence="2" type="ORF">HNR07_001871</name>
</gene>
<dbReference type="InterPro" id="IPR029063">
    <property type="entry name" value="SAM-dependent_MTases_sf"/>
</dbReference>